<feature type="transmembrane region" description="Helical" evidence="1">
    <location>
        <begin position="49"/>
        <end position="70"/>
    </location>
</feature>
<keyword evidence="1" id="KW-0472">Membrane</keyword>
<dbReference type="Proteomes" id="UP001589818">
    <property type="component" value="Unassembled WGS sequence"/>
</dbReference>
<keyword evidence="1" id="KW-1133">Transmembrane helix</keyword>
<evidence type="ECO:0000313" key="2">
    <source>
        <dbReference type="EMBL" id="MFC0395814.1"/>
    </source>
</evidence>
<evidence type="ECO:0000313" key="3">
    <source>
        <dbReference type="Proteomes" id="UP001589818"/>
    </source>
</evidence>
<comment type="caution">
    <text evidence="2">The sequence shown here is derived from an EMBL/GenBank/DDBJ whole genome shotgun (WGS) entry which is preliminary data.</text>
</comment>
<dbReference type="RefSeq" id="WP_204817619.1">
    <property type="nucleotide sequence ID" value="NZ_JANHOF010000002.1"/>
</dbReference>
<evidence type="ECO:0000256" key="1">
    <source>
        <dbReference type="SAM" id="Phobius"/>
    </source>
</evidence>
<keyword evidence="3" id="KW-1185">Reference proteome</keyword>
<dbReference type="EMBL" id="JBHLVF010000047">
    <property type="protein sequence ID" value="MFC0395814.1"/>
    <property type="molecule type" value="Genomic_DNA"/>
</dbReference>
<gene>
    <name evidence="2" type="ORF">ACFFJ8_31135</name>
</gene>
<reference evidence="2 3" key="1">
    <citation type="submission" date="2024-09" db="EMBL/GenBank/DDBJ databases">
        <authorList>
            <person name="Sun Q."/>
            <person name="Mori K."/>
        </authorList>
    </citation>
    <scope>NUCLEOTIDE SEQUENCE [LARGE SCALE GENOMIC DNA]</scope>
    <source>
        <strain evidence="2 3">CCM 4839</strain>
    </source>
</reference>
<protein>
    <submittedName>
        <fullName evidence="2">Uncharacterized protein</fullName>
    </submittedName>
</protein>
<sequence>MLTNVIVLEERIVADTLLKAMWIWIGVLLFVMTQVIHNFDFIESLRNSVITLLTIGVIWIMLTILSALSYNVYNFIYELSKEVGQYG</sequence>
<organism evidence="2 3">
    <name type="scientific">Paenibacillus mendelii</name>
    <dbReference type="NCBI Taxonomy" id="206163"/>
    <lineage>
        <taxon>Bacteria</taxon>
        <taxon>Bacillati</taxon>
        <taxon>Bacillota</taxon>
        <taxon>Bacilli</taxon>
        <taxon>Bacillales</taxon>
        <taxon>Paenibacillaceae</taxon>
        <taxon>Paenibacillus</taxon>
    </lineage>
</organism>
<name>A0ABV6JIT7_9BACL</name>
<proteinExistence type="predicted"/>
<keyword evidence="1" id="KW-0812">Transmembrane</keyword>
<accession>A0ABV6JIT7</accession>
<feature type="transmembrane region" description="Helical" evidence="1">
    <location>
        <begin position="20"/>
        <end position="37"/>
    </location>
</feature>